<keyword evidence="5" id="KW-0963">Cytoplasm</keyword>
<evidence type="ECO:0000256" key="15">
    <source>
        <dbReference type="ARBA" id="ARBA00033329"/>
    </source>
</evidence>
<evidence type="ECO:0000256" key="7">
    <source>
        <dbReference type="ARBA" id="ARBA00023004"/>
    </source>
</evidence>
<dbReference type="Pfam" id="PF04023">
    <property type="entry name" value="FeoA"/>
    <property type="match status" value="1"/>
</dbReference>
<dbReference type="GO" id="GO:0046914">
    <property type="term" value="F:transition metal ion binding"/>
    <property type="evidence" value="ECO:0007669"/>
    <property type="project" value="InterPro"/>
</dbReference>
<keyword evidence="10" id="KW-0010">Activator</keyword>
<dbReference type="GO" id="GO:0046983">
    <property type="term" value="F:protein dimerization activity"/>
    <property type="evidence" value="ECO:0007669"/>
    <property type="project" value="InterPro"/>
</dbReference>
<keyword evidence="6" id="KW-0678">Repressor</keyword>
<keyword evidence="12" id="KW-0464">Manganese</keyword>
<dbReference type="SUPFAM" id="SSF47979">
    <property type="entry name" value="Iron-dependent repressor protein, dimerization domain"/>
    <property type="match status" value="1"/>
</dbReference>
<evidence type="ECO:0000313" key="18">
    <source>
        <dbReference type="Proteomes" id="UP000198929"/>
    </source>
</evidence>
<dbReference type="SUPFAM" id="SSF50037">
    <property type="entry name" value="C-terminal domain of transcriptional repressors"/>
    <property type="match status" value="1"/>
</dbReference>
<comment type="subcellular location">
    <subcellularLocation>
        <location evidence="1">Cytoplasm</location>
    </subcellularLocation>
</comment>
<organism evidence="17 18">
    <name type="scientific">Corynebacterium cystitidis DSM 20524</name>
    <dbReference type="NCBI Taxonomy" id="1121357"/>
    <lineage>
        <taxon>Bacteria</taxon>
        <taxon>Bacillati</taxon>
        <taxon>Actinomycetota</taxon>
        <taxon>Actinomycetes</taxon>
        <taxon>Mycobacteriales</taxon>
        <taxon>Corynebacteriaceae</taxon>
        <taxon>Corynebacterium</taxon>
    </lineage>
</organism>
<evidence type="ECO:0000256" key="6">
    <source>
        <dbReference type="ARBA" id="ARBA00022491"/>
    </source>
</evidence>
<dbReference type="InterPro" id="IPR008988">
    <property type="entry name" value="Transcriptional_repressor_C"/>
</dbReference>
<protein>
    <recommendedName>
        <fullName evidence="4">Diphtheria toxin repressor</fullName>
    </recommendedName>
    <alternativeName>
        <fullName evidence="14">Iron-dependent diphtheria tox regulatory element</fullName>
    </alternativeName>
    <alternativeName>
        <fullName evidence="13">Manganese transport regulator</fullName>
    </alternativeName>
    <alternativeName>
        <fullName evidence="15">Tox regulatory factor</fullName>
    </alternativeName>
</protein>
<evidence type="ECO:0000256" key="14">
    <source>
        <dbReference type="ARBA" id="ARBA00032618"/>
    </source>
</evidence>
<reference evidence="18" key="1">
    <citation type="submission" date="2016-10" db="EMBL/GenBank/DDBJ databases">
        <authorList>
            <person name="Varghese N."/>
            <person name="Submissions S."/>
        </authorList>
    </citation>
    <scope>NUCLEOTIDE SEQUENCE [LARGE SCALE GENOMIC DNA]</scope>
    <source>
        <strain evidence="18">DSM 20524</strain>
    </source>
</reference>
<keyword evidence="9" id="KW-0238">DNA-binding</keyword>
<evidence type="ECO:0000256" key="9">
    <source>
        <dbReference type="ARBA" id="ARBA00023125"/>
    </source>
</evidence>
<evidence type="ECO:0000256" key="8">
    <source>
        <dbReference type="ARBA" id="ARBA00023015"/>
    </source>
</evidence>
<evidence type="ECO:0000256" key="12">
    <source>
        <dbReference type="ARBA" id="ARBA00023211"/>
    </source>
</evidence>
<name>A0A1H9QXC4_9CORY</name>
<evidence type="ECO:0000256" key="11">
    <source>
        <dbReference type="ARBA" id="ARBA00023163"/>
    </source>
</evidence>
<sequence length="220" mass="24399">MHIRDLPERSQDYVKTIWDITEYTGEPATLGEIARRLEQKTPTASEAIKRLGTQGIVHHEPYSGIRLTDTGTQLAIQMVRRHRLVETFLVTVLGYSWDEVHDDADLLEHSVSDTLLERIDAHLGHPTVDPHGDPIPRADGSLIDDDTTSLAHVKAGTYRIAQVDDEDPELLRYLDSHGLVPGEVIVVKHPVSVGLLTVNTEAGEEVTLAESSLGAIRVRR</sequence>
<dbReference type="GO" id="GO:0003677">
    <property type="term" value="F:DNA binding"/>
    <property type="evidence" value="ECO:0007669"/>
    <property type="project" value="UniProtKB-KW"/>
</dbReference>
<accession>A0A1H9QXC4</accession>
<dbReference type="InterPro" id="IPR022689">
    <property type="entry name" value="Iron_dep_repressor"/>
</dbReference>
<dbReference type="EMBL" id="FOGQ01000002">
    <property type="protein sequence ID" value="SER64479.1"/>
    <property type="molecule type" value="Genomic_DNA"/>
</dbReference>
<evidence type="ECO:0000313" key="17">
    <source>
        <dbReference type="EMBL" id="SER64479.1"/>
    </source>
</evidence>
<dbReference type="Proteomes" id="UP000198929">
    <property type="component" value="Unassembled WGS sequence"/>
</dbReference>
<dbReference type="SUPFAM" id="SSF46785">
    <property type="entry name" value="Winged helix' DNA-binding domain"/>
    <property type="match status" value="1"/>
</dbReference>
<dbReference type="InterPro" id="IPR022687">
    <property type="entry name" value="HTH_DTXR"/>
</dbReference>
<evidence type="ECO:0000259" key="16">
    <source>
        <dbReference type="PROSITE" id="PS50944"/>
    </source>
</evidence>
<evidence type="ECO:0000256" key="4">
    <source>
        <dbReference type="ARBA" id="ARBA00016140"/>
    </source>
</evidence>
<evidence type="ECO:0000256" key="2">
    <source>
        <dbReference type="ARBA" id="ARBA00007871"/>
    </source>
</evidence>
<evidence type="ECO:0000256" key="1">
    <source>
        <dbReference type="ARBA" id="ARBA00004496"/>
    </source>
</evidence>
<dbReference type="PANTHER" id="PTHR33238">
    <property type="entry name" value="IRON (METAL) DEPENDENT REPRESSOR, DTXR FAMILY"/>
    <property type="match status" value="1"/>
</dbReference>
<evidence type="ECO:0000256" key="10">
    <source>
        <dbReference type="ARBA" id="ARBA00023159"/>
    </source>
</evidence>
<dbReference type="InterPro" id="IPR007167">
    <property type="entry name" value="Fe-transptr_FeoA-like"/>
</dbReference>
<feature type="domain" description="HTH dtxR-type" evidence="16">
    <location>
        <begin position="6"/>
        <end position="68"/>
    </location>
</feature>
<dbReference type="GO" id="GO:0045892">
    <property type="term" value="P:negative regulation of DNA-templated transcription"/>
    <property type="evidence" value="ECO:0007669"/>
    <property type="project" value="TreeGrafter"/>
</dbReference>
<dbReference type="PANTHER" id="PTHR33238:SF11">
    <property type="entry name" value="TRANSCRIPTIONAL REGULATOR MNTR"/>
    <property type="match status" value="1"/>
</dbReference>
<dbReference type="InterPro" id="IPR050536">
    <property type="entry name" value="DtxR_MntR_Metal-Reg"/>
</dbReference>
<dbReference type="GO" id="GO:0003700">
    <property type="term" value="F:DNA-binding transcription factor activity"/>
    <property type="evidence" value="ECO:0007669"/>
    <property type="project" value="InterPro"/>
</dbReference>
<evidence type="ECO:0000256" key="3">
    <source>
        <dbReference type="ARBA" id="ARBA00011738"/>
    </source>
</evidence>
<dbReference type="PROSITE" id="PS50944">
    <property type="entry name" value="HTH_DTXR"/>
    <property type="match status" value="1"/>
</dbReference>
<dbReference type="Gene3D" id="2.30.30.90">
    <property type="match status" value="1"/>
</dbReference>
<dbReference type="Pfam" id="PF02742">
    <property type="entry name" value="Fe_dep_repr_C"/>
    <property type="match status" value="1"/>
</dbReference>
<dbReference type="InterPro" id="IPR036421">
    <property type="entry name" value="Fe_dep_repressor_sf"/>
</dbReference>
<dbReference type="RefSeq" id="WP_092256172.1">
    <property type="nucleotide sequence ID" value="NZ_CP047199.1"/>
</dbReference>
<keyword evidence="8" id="KW-0805">Transcription regulation</keyword>
<comment type="similarity">
    <text evidence="2">Belongs to the DtxR/MntR family.</text>
</comment>
<dbReference type="InterPro" id="IPR038157">
    <property type="entry name" value="FeoA_core_dom"/>
</dbReference>
<dbReference type="InterPro" id="IPR001367">
    <property type="entry name" value="Fe_dep_repressor"/>
</dbReference>
<evidence type="ECO:0000256" key="13">
    <source>
        <dbReference type="ARBA" id="ARBA00032593"/>
    </source>
</evidence>
<dbReference type="SMART" id="SM00899">
    <property type="entry name" value="FeoA"/>
    <property type="match status" value="1"/>
</dbReference>
<dbReference type="GO" id="GO:0005737">
    <property type="term" value="C:cytoplasm"/>
    <property type="evidence" value="ECO:0007669"/>
    <property type="project" value="UniProtKB-SubCell"/>
</dbReference>
<dbReference type="Gene3D" id="1.10.10.10">
    <property type="entry name" value="Winged helix-like DNA-binding domain superfamily/Winged helix DNA-binding domain"/>
    <property type="match status" value="1"/>
</dbReference>
<gene>
    <name evidence="17" type="ORF">SAMN05661109_00682</name>
</gene>
<keyword evidence="7" id="KW-0408">Iron</keyword>
<dbReference type="AlphaFoldDB" id="A0A1H9QXC4"/>
<dbReference type="STRING" id="1121357.SAMN05661109_00682"/>
<dbReference type="InterPro" id="IPR036390">
    <property type="entry name" value="WH_DNA-bd_sf"/>
</dbReference>
<keyword evidence="11" id="KW-0804">Transcription</keyword>
<keyword evidence="18" id="KW-1185">Reference proteome</keyword>
<proteinExistence type="inferred from homology"/>
<dbReference type="SMART" id="SM00529">
    <property type="entry name" value="HTH_DTXR"/>
    <property type="match status" value="1"/>
</dbReference>
<comment type="subunit">
    <text evidence="3">Homodimer.</text>
</comment>
<dbReference type="Pfam" id="PF01325">
    <property type="entry name" value="Fe_dep_repress"/>
    <property type="match status" value="1"/>
</dbReference>
<evidence type="ECO:0000256" key="5">
    <source>
        <dbReference type="ARBA" id="ARBA00022490"/>
    </source>
</evidence>
<dbReference type="InterPro" id="IPR036388">
    <property type="entry name" value="WH-like_DNA-bd_sf"/>
</dbReference>